<dbReference type="GO" id="GO:0008168">
    <property type="term" value="F:methyltransferase activity"/>
    <property type="evidence" value="ECO:0007669"/>
    <property type="project" value="UniProtKB-KW"/>
</dbReference>
<keyword evidence="2" id="KW-1185">Reference proteome</keyword>
<dbReference type="SUPFAM" id="SSF53335">
    <property type="entry name" value="S-adenosyl-L-methionine-dependent methyltransferases"/>
    <property type="match status" value="1"/>
</dbReference>
<evidence type="ECO:0000313" key="2">
    <source>
        <dbReference type="Proteomes" id="UP000435357"/>
    </source>
</evidence>
<dbReference type="Gene3D" id="3.40.50.150">
    <property type="entry name" value="Vaccinia Virus protein VP39"/>
    <property type="match status" value="1"/>
</dbReference>
<dbReference type="AlphaFoldDB" id="A0A6N6M806"/>
<keyword evidence="1" id="KW-0489">Methyltransferase</keyword>
<accession>A0A6N6M806</accession>
<evidence type="ECO:0000313" key="1">
    <source>
        <dbReference type="EMBL" id="KAB1063967.1"/>
    </source>
</evidence>
<dbReference type="InterPro" id="IPR029063">
    <property type="entry name" value="SAM-dependent_MTases_sf"/>
</dbReference>
<protein>
    <submittedName>
        <fullName evidence="1">Class I SAM-dependent methyltransferase</fullName>
    </submittedName>
</protein>
<organism evidence="1 2">
    <name type="scientific">Salibacter halophilus</name>
    <dbReference type="NCBI Taxonomy" id="1803916"/>
    <lineage>
        <taxon>Bacteria</taxon>
        <taxon>Pseudomonadati</taxon>
        <taxon>Bacteroidota</taxon>
        <taxon>Flavobacteriia</taxon>
        <taxon>Flavobacteriales</taxon>
        <taxon>Salibacteraceae</taxon>
        <taxon>Salibacter</taxon>
    </lineage>
</organism>
<proteinExistence type="predicted"/>
<dbReference type="OrthoDB" id="9816564at2"/>
<comment type="caution">
    <text evidence="1">The sequence shown here is derived from an EMBL/GenBank/DDBJ whole genome shotgun (WGS) entry which is preliminary data.</text>
</comment>
<dbReference type="EMBL" id="WACR01000006">
    <property type="protein sequence ID" value="KAB1063967.1"/>
    <property type="molecule type" value="Genomic_DNA"/>
</dbReference>
<dbReference type="Proteomes" id="UP000435357">
    <property type="component" value="Unassembled WGS sequence"/>
</dbReference>
<keyword evidence="1" id="KW-0808">Transferase</keyword>
<name>A0A6N6M806_9FLAO</name>
<sequence length="224" mass="26885">MNRVNVSAVHREDSNQCSLCDQWSNHKVPGPFNRTYYRCKNCELIFVDPSDFISEKEELRRYDLHENNSDDEGYQTFLKKAVEPALLYLNDEMQGLDYGSGLNKVLSLLLKEQGIKCDNFDYYYHPELEDKKYEFIFSTETFEHFTDPKKELEKIDNLLVEGGYLVVMTKTWISEERFEKWHYARDYTHVSFFNVETFHYIAKKWKYRVLENIRNTVFILQKSN</sequence>
<dbReference type="GO" id="GO:0032259">
    <property type="term" value="P:methylation"/>
    <property type="evidence" value="ECO:0007669"/>
    <property type="project" value="UniProtKB-KW"/>
</dbReference>
<reference evidence="1 2" key="1">
    <citation type="submission" date="2019-09" db="EMBL/GenBank/DDBJ databases">
        <title>Genomes of Cryomorphaceae.</title>
        <authorList>
            <person name="Bowman J.P."/>
        </authorList>
    </citation>
    <scope>NUCLEOTIDE SEQUENCE [LARGE SCALE GENOMIC DNA]</scope>
    <source>
        <strain evidence="1 2">KCTC 52047</strain>
    </source>
</reference>
<gene>
    <name evidence="1" type="ORF">F3059_07985</name>
</gene>
<dbReference type="Pfam" id="PF13489">
    <property type="entry name" value="Methyltransf_23"/>
    <property type="match status" value="1"/>
</dbReference>